<keyword evidence="2" id="KW-0805">Transcription regulation</keyword>
<keyword evidence="3" id="KW-0238">DNA-binding</keyword>
<dbReference type="Proteomes" id="UP000002817">
    <property type="component" value="Unassembled WGS sequence"/>
</dbReference>
<dbReference type="eggNOG" id="COG0583">
    <property type="taxonomic scope" value="Bacteria"/>
</dbReference>
<dbReference type="InterPro" id="IPR050389">
    <property type="entry name" value="LysR-type_TF"/>
</dbReference>
<dbReference type="Gene3D" id="1.10.10.10">
    <property type="entry name" value="Winged helix-like DNA-binding domain superfamily/Winged helix DNA-binding domain"/>
    <property type="match status" value="1"/>
</dbReference>
<reference evidence="7 8" key="3">
    <citation type="journal article" date="2012" name="Int. J. Syst. Evol. Microbiol.">
        <title>Vibrio caribbeanicus sp. nov., isolated from the marine sponge Scleritoderma cyanea.</title>
        <authorList>
            <person name="Hoffmann M."/>
            <person name="Monday S.R."/>
            <person name="Allard M.W."/>
            <person name="Strain E.A."/>
            <person name="Whittaker P."/>
            <person name="Naum M."/>
            <person name="McCarthy P.J."/>
            <person name="Lopez J.V."/>
            <person name="Fischer M."/>
            <person name="Brown E.W."/>
        </authorList>
    </citation>
    <scope>NUCLEOTIDE SEQUENCE [LARGE SCALE GENOMIC DNA]</scope>
    <source>
        <strain evidence="7">CIP 102891</strain>
        <strain evidence="8">CIP 102891 / ATCC 33934</strain>
    </source>
</reference>
<reference evidence="7" key="2">
    <citation type="submission" date="2011-08" db="EMBL/GenBank/DDBJ databases">
        <authorList>
            <person name="Hoffman M."/>
            <person name="Strain E.A."/>
            <person name="Brown E."/>
            <person name="Allard M.W."/>
        </authorList>
    </citation>
    <scope>NUCLEOTIDE SEQUENCE</scope>
    <source>
        <strain evidence="7">CIP 102891</strain>
    </source>
</reference>
<dbReference type="STRING" id="675816.VIA_003521"/>
<comment type="similarity">
    <text evidence="1">Belongs to the LysR transcriptional regulatory family.</text>
</comment>
<evidence type="ECO:0000259" key="5">
    <source>
        <dbReference type="PROSITE" id="PS50931"/>
    </source>
</evidence>
<evidence type="ECO:0000313" key="9">
    <source>
        <dbReference type="Proteomes" id="UP000003515"/>
    </source>
</evidence>
<dbReference type="InterPro" id="IPR036388">
    <property type="entry name" value="WH-like_DNA-bd_sf"/>
</dbReference>
<dbReference type="EMBL" id="AFWH01000062">
    <property type="protein sequence ID" value="EGU46557.1"/>
    <property type="molecule type" value="Genomic_DNA"/>
</dbReference>
<dbReference type="RefSeq" id="WP_004414812.1">
    <property type="nucleotide sequence ID" value="NZ_ACZV01000005.1"/>
</dbReference>
<evidence type="ECO:0000256" key="4">
    <source>
        <dbReference type="ARBA" id="ARBA00023163"/>
    </source>
</evidence>
<evidence type="ECO:0000313" key="7">
    <source>
        <dbReference type="EMBL" id="EGU46557.1"/>
    </source>
</evidence>
<dbReference type="PROSITE" id="PS50931">
    <property type="entry name" value="HTH_LYSR"/>
    <property type="match status" value="1"/>
</dbReference>
<gene>
    <name evidence="6" type="ORF">VIA_003521</name>
    <name evidence="7" type="ORF">VIOR3934_07383</name>
</gene>
<feature type="domain" description="HTH lysR-type" evidence="5">
    <location>
        <begin position="11"/>
        <end position="68"/>
    </location>
</feature>
<dbReference type="PANTHER" id="PTHR30118:SF7">
    <property type="entry name" value="TRANSCRIPTIONAL REGULATOR LYSR FAMILY"/>
    <property type="match status" value="1"/>
</dbReference>
<evidence type="ECO:0000256" key="2">
    <source>
        <dbReference type="ARBA" id="ARBA00023015"/>
    </source>
</evidence>
<reference evidence="6 9" key="1">
    <citation type="submission" date="2009-10" db="EMBL/GenBank/DDBJ databases">
        <authorList>
            <consortium name="Los Alamos National Laboratory (LANL)"/>
            <consortium name="National Microbial Pathogen Data Resource (NMPDR)"/>
            <person name="Munk A.C."/>
            <person name="Chertkov O."/>
            <person name="Tapia R."/>
            <person name="Green L."/>
            <person name="Rogers Y."/>
            <person name="Detter J.C."/>
            <person name="Bruce D."/>
            <person name="Brettin T.S."/>
            <person name="Colwell R.R."/>
            <person name="Huq A."/>
            <person name="Grim C.J."/>
            <person name="Hasan N.A."/>
            <person name="Bartels D."/>
            <person name="Vonstein V."/>
        </authorList>
    </citation>
    <scope>NUCLEOTIDE SEQUENCE [LARGE SCALE GENOMIC DNA]</scope>
    <source>
        <strain evidence="6 9">CIP 102891</strain>
    </source>
</reference>
<dbReference type="GO" id="GO:0003677">
    <property type="term" value="F:DNA binding"/>
    <property type="evidence" value="ECO:0007669"/>
    <property type="project" value="UniProtKB-KW"/>
</dbReference>
<dbReference type="InterPro" id="IPR036390">
    <property type="entry name" value="WH_DNA-bd_sf"/>
</dbReference>
<dbReference type="InterPro" id="IPR005119">
    <property type="entry name" value="LysR_subst-bd"/>
</dbReference>
<keyword evidence="4" id="KW-0804">Transcription</keyword>
<dbReference type="OrthoDB" id="6621790at2"/>
<dbReference type="EMBL" id="ACZV01000005">
    <property type="protein sequence ID" value="EEX92876.1"/>
    <property type="molecule type" value="Genomic_DNA"/>
</dbReference>
<dbReference type="AlphaFoldDB" id="C9QLU9"/>
<dbReference type="Pfam" id="PF03466">
    <property type="entry name" value="LysR_substrate"/>
    <property type="match status" value="1"/>
</dbReference>
<dbReference type="PANTHER" id="PTHR30118">
    <property type="entry name" value="HTH-TYPE TRANSCRIPTIONAL REGULATOR LEUO-RELATED"/>
    <property type="match status" value="1"/>
</dbReference>
<comment type="caution">
    <text evidence="7">The sequence shown here is derived from an EMBL/GenBank/DDBJ whole genome shotgun (WGS) entry which is preliminary data.</text>
</comment>
<dbReference type="SUPFAM" id="SSF53850">
    <property type="entry name" value="Periplasmic binding protein-like II"/>
    <property type="match status" value="1"/>
</dbReference>
<organism evidence="7 8">
    <name type="scientific">Vibrio orientalis CIP 102891 = ATCC 33934</name>
    <dbReference type="NCBI Taxonomy" id="675816"/>
    <lineage>
        <taxon>Bacteria</taxon>
        <taxon>Pseudomonadati</taxon>
        <taxon>Pseudomonadota</taxon>
        <taxon>Gammaproteobacteria</taxon>
        <taxon>Vibrionales</taxon>
        <taxon>Vibrionaceae</taxon>
        <taxon>Vibrio</taxon>
        <taxon>Vibrio oreintalis group</taxon>
    </lineage>
</organism>
<sequence>MNMNIKLIVKHDQNLIITLYLLLKYKHVSRVADEIFVSQSAVSQQLNKLRRIFNDKLLVRTNNKMMLTPLSDKIFPQLENIFNSTFQIYNQLEGITQPTKEQYRICMIDGAMTNNSASVLASISEKYEKKVKFEILGRYDGCVEDLNQGKLDFLVGNFSGLSNNIHQLKIGNYSYSIYVRKNHPLNKNEAPINIKETYSYGYIQFVYHGELIREFNRNVDRNEINQNTVLNFSQYSSIIDYLQETDYVSLLPDVVAARSDLIKLNIIEELTSGNSYLYWHSLMEHDPFHRYLRARLFEHSNNISHQKM</sequence>
<evidence type="ECO:0000313" key="8">
    <source>
        <dbReference type="Proteomes" id="UP000002817"/>
    </source>
</evidence>
<evidence type="ECO:0000256" key="1">
    <source>
        <dbReference type="ARBA" id="ARBA00009437"/>
    </source>
</evidence>
<name>C9QLU9_VIBOR</name>
<dbReference type="Proteomes" id="UP000003515">
    <property type="component" value="Unassembled WGS sequence"/>
</dbReference>
<evidence type="ECO:0000313" key="6">
    <source>
        <dbReference type="EMBL" id="EEX92876.1"/>
    </source>
</evidence>
<dbReference type="InterPro" id="IPR000847">
    <property type="entry name" value="LysR_HTH_N"/>
</dbReference>
<protein>
    <submittedName>
        <fullName evidence="7">LysR family transcriptional regulator</fullName>
    </submittedName>
    <submittedName>
        <fullName evidence="6">Regulatory protein LysR:LysR substrate-binding</fullName>
    </submittedName>
</protein>
<accession>C9QLU9</accession>
<dbReference type="Pfam" id="PF00126">
    <property type="entry name" value="HTH_1"/>
    <property type="match status" value="1"/>
</dbReference>
<evidence type="ECO:0000256" key="3">
    <source>
        <dbReference type="ARBA" id="ARBA00023125"/>
    </source>
</evidence>
<proteinExistence type="inferred from homology"/>
<dbReference type="GO" id="GO:0003700">
    <property type="term" value="F:DNA-binding transcription factor activity"/>
    <property type="evidence" value="ECO:0007669"/>
    <property type="project" value="InterPro"/>
</dbReference>
<keyword evidence="9" id="KW-1185">Reference proteome</keyword>
<dbReference type="SUPFAM" id="SSF46785">
    <property type="entry name" value="Winged helix' DNA-binding domain"/>
    <property type="match status" value="1"/>
</dbReference>
<dbReference type="Gene3D" id="3.40.190.10">
    <property type="entry name" value="Periplasmic binding protein-like II"/>
    <property type="match status" value="2"/>
</dbReference>
<dbReference type="PATRIC" id="fig|675816.5.peg.3644"/>